<name>A0A9P7ZL10_9HYPO</name>
<evidence type="ECO:0000256" key="8">
    <source>
        <dbReference type="ARBA" id="ARBA00042574"/>
    </source>
</evidence>
<dbReference type="EC" id="2.4.1.255" evidence="1"/>
<organism evidence="14 15">
    <name type="scientific">Emericellopsis atlantica</name>
    <dbReference type="NCBI Taxonomy" id="2614577"/>
    <lineage>
        <taxon>Eukaryota</taxon>
        <taxon>Fungi</taxon>
        <taxon>Dikarya</taxon>
        <taxon>Ascomycota</taxon>
        <taxon>Pezizomycotina</taxon>
        <taxon>Sordariomycetes</taxon>
        <taxon>Hypocreomycetidae</taxon>
        <taxon>Hypocreales</taxon>
        <taxon>Bionectriaceae</taxon>
        <taxon>Emericellopsis</taxon>
    </lineage>
</organism>
<gene>
    <name evidence="14" type="ORF">F5Z01DRAFT_681605</name>
</gene>
<dbReference type="AlphaFoldDB" id="A0A9P7ZL10"/>
<evidence type="ECO:0000256" key="5">
    <source>
        <dbReference type="ARBA" id="ARBA00022824"/>
    </source>
</evidence>
<dbReference type="Proteomes" id="UP000887229">
    <property type="component" value="Unassembled WGS sequence"/>
</dbReference>
<evidence type="ECO:0000256" key="4">
    <source>
        <dbReference type="ARBA" id="ARBA00022729"/>
    </source>
</evidence>
<dbReference type="InterPro" id="IPR007657">
    <property type="entry name" value="Glycosyltransferase_61"/>
</dbReference>
<keyword evidence="4" id="KW-0732">Signal</keyword>
<evidence type="ECO:0000256" key="7">
    <source>
        <dbReference type="ARBA" id="ARBA00040944"/>
    </source>
</evidence>
<comment type="catalytic activity">
    <reaction evidence="10">
        <text>L-threonyl-[protein] + UDP-N-acetyl-alpha-D-glucosamine = 3-O-(N-acetyl-beta-D-glucosaminyl)-L-threonyl-[protein] + UDP + H(+)</text>
        <dbReference type="Rhea" id="RHEA:48908"/>
        <dbReference type="Rhea" id="RHEA-COMP:11060"/>
        <dbReference type="Rhea" id="RHEA-COMP:12252"/>
        <dbReference type="ChEBI" id="CHEBI:15378"/>
        <dbReference type="ChEBI" id="CHEBI:30013"/>
        <dbReference type="ChEBI" id="CHEBI:57705"/>
        <dbReference type="ChEBI" id="CHEBI:58223"/>
        <dbReference type="ChEBI" id="CHEBI:90840"/>
        <dbReference type="EC" id="2.4.1.255"/>
    </reaction>
</comment>
<dbReference type="GO" id="GO:0097363">
    <property type="term" value="F:protein O-acetylglucosaminyltransferase activity"/>
    <property type="evidence" value="ECO:0007669"/>
    <property type="project" value="UniProtKB-EC"/>
</dbReference>
<evidence type="ECO:0000256" key="2">
    <source>
        <dbReference type="ARBA" id="ARBA00022676"/>
    </source>
</evidence>
<evidence type="ECO:0000313" key="14">
    <source>
        <dbReference type="EMBL" id="KAG9254074.1"/>
    </source>
</evidence>
<dbReference type="GO" id="GO:0005788">
    <property type="term" value="C:endoplasmic reticulum lumen"/>
    <property type="evidence" value="ECO:0007669"/>
    <property type="project" value="TreeGrafter"/>
</dbReference>
<evidence type="ECO:0000256" key="10">
    <source>
        <dbReference type="ARBA" id="ARBA00049432"/>
    </source>
</evidence>
<keyword evidence="5" id="KW-0256">Endoplasmic reticulum</keyword>
<keyword evidence="12" id="KW-0812">Transmembrane</keyword>
<comment type="catalytic activity">
    <reaction evidence="9">
        <text>L-seryl-[protein] + UDP-N-acetyl-alpha-D-glucosamine = 3-O-(N-acetyl-beta-D-glucosaminyl)-L-seryl-[protein] + UDP + H(+)</text>
        <dbReference type="Rhea" id="RHEA:48904"/>
        <dbReference type="Rhea" id="RHEA-COMP:9863"/>
        <dbReference type="Rhea" id="RHEA-COMP:12251"/>
        <dbReference type="ChEBI" id="CHEBI:15378"/>
        <dbReference type="ChEBI" id="CHEBI:29999"/>
        <dbReference type="ChEBI" id="CHEBI:57705"/>
        <dbReference type="ChEBI" id="CHEBI:58223"/>
        <dbReference type="ChEBI" id="CHEBI:90838"/>
        <dbReference type="EC" id="2.4.1.255"/>
    </reaction>
</comment>
<keyword evidence="12" id="KW-1133">Transmembrane helix</keyword>
<sequence>MLVPGYCLQRRVVRFTGAGLVVLCLTLGLLYSFQYDLSTWNRAVGGFPPSLSSSPPEDFRDHAVAYCSPDSSSGLTCFHSRNPGNGETDSTCFGRGADFDVQSGKFSLECDIRSLSSEESDRGLVAFESIRSYWYETGPPEIFKAGVHIHAPQAAAEKPRHENADNAADGESETHDAESQDAEAAVIETAPKNFLLLKREGESNPWHCLLEIFSAWISFDVLRISRDPTNQDLPFFRVPDDVSDTQVVILDDREDGPYFDLWTLFASARKPVRLRQLAEQPKLANAIHQANIIVPLAGSSNPMWKDDVEEANCYSMPLVSVFVQRVLGFYQVPDPAPRKADDPVTVTFVDRTGSRRLVDQSSMFEELKKRNPHIFFQAIDFGAIPFSEQLAIVRNTDLLVGVHGAGLTHSLFMREDAGAVVEIQPEGVNYRMFRNCAHLRGSGYYRVHAKEIKEGEESRALEEGQSAKRHGKRGDWHFHDVQIEPERFFDVVEAAAKSLYGNGVWDYDVN</sequence>
<dbReference type="InterPro" id="IPR049625">
    <property type="entry name" value="Glyco_transf_61_cat"/>
</dbReference>
<accession>A0A9P7ZL10</accession>
<dbReference type="OrthoDB" id="529273at2759"/>
<evidence type="ECO:0000256" key="11">
    <source>
        <dbReference type="SAM" id="MobiDB-lite"/>
    </source>
</evidence>
<evidence type="ECO:0000256" key="3">
    <source>
        <dbReference type="ARBA" id="ARBA00022679"/>
    </source>
</evidence>
<evidence type="ECO:0000256" key="1">
    <source>
        <dbReference type="ARBA" id="ARBA00011970"/>
    </source>
</evidence>
<evidence type="ECO:0000256" key="9">
    <source>
        <dbReference type="ARBA" id="ARBA00048317"/>
    </source>
</evidence>
<dbReference type="PANTHER" id="PTHR20961">
    <property type="entry name" value="GLYCOSYLTRANSFERASE"/>
    <property type="match status" value="1"/>
</dbReference>
<feature type="domain" description="Glycosyltransferase 61 catalytic" evidence="13">
    <location>
        <begin position="341"/>
        <end position="419"/>
    </location>
</feature>
<feature type="transmembrane region" description="Helical" evidence="12">
    <location>
        <begin position="12"/>
        <end position="33"/>
    </location>
</feature>
<dbReference type="EMBL" id="MU251255">
    <property type="protein sequence ID" value="KAG9254074.1"/>
    <property type="molecule type" value="Genomic_DNA"/>
</dbReference>
<evidence type="ECO:0000259" key="13">
    <source>
        <dbReference type="Pfam" id="PF04577"/>
    </source>
</evidence>
<protein>
    <recommendedName>
        <fullName evidence="7">EGF domain-specific O-linked N-acetylglucosamine transferase</fullName>
        <ecNumber evidence="1">2.4.1.255</ecNumber>
    </recommendedName>
    <alternativeName>
        <fullName evidence="8">Extracellular O-linked N-acetylglucosamine transferase</fullName>
    </alternativeName>
</protein>
<keyword evidence="6" id="KW-0325">Glycoprotein</keyword>
<dbReference type="Pfam" id="PF04577">
    <property type="entry name" value="Glyco_transf_61"/>
    <property type="match status" value="1"/>
</dbReference>
<evidence type="ECO:0000313" key="15">
    <source>
        <dbReference type="Proteomes" id="UP000887229"/>
    </source>
</evidence>
<evidence type="ECO:0000256" key="12">
    <source>
        <dbReference type="SAM" id="Phobius"/>
    </source>
</evidence>
<keyword evidence="15" id="KW-1185">Reference proteome</keyword>
<reference evidence="14" key="1">
    <citation type="journal article" date="2021" name="IMA Fungus">
        <title>Genomic characterization of three marine fungi, including Emericellopsis atlantica sp. nov. with signatures of a generalist lifestyle and marine biomass degradation.</title>
        <authorList>
            <person name="Hagestad O.C."/>
            <person name="Hou L."/>
            <person name="Andersen J.H."/>
            <person name="Hansen E.H."/>
            <person name="Altermark B."/>
            <person name="Li C."/>
            <person name="Kuhnert E."/>
            <person name="Cox R.J."/>
            <person name="Crous P.W."/>
            <person name="Spatafora J.W."/>
            <person name="Lail K."/>
            <person name="Amirebrahimi M."/>
            <person name="Lipzen A."/>
            <person name="Pangilinan J."/>
            <person name="Andreopoulos W."/>
            <person name="Hayes R.D."/>
            <person name="Ng V."/>
            <person name="Grigoriev I.V."/>
            <person name="Jackson S.A."/>
            <person name="Sutton T.D.S."/>
            <person name="Dobson A.D.W."/>
            <person name="Rama T."/>
        </authorList>
    </citation>
    <scope>NUCLEOTIDE SEQUENCE</scope>
    <source>
        <strain evidence="14">TS7</strain>
    </source>
</reference>
<keyword evidence="12" id="KW-0472">Membrane</keyword>
<proteinExistence type="predicted"/>
<keyword evidence="3" id="KW-0808">Transferase</keyword>
<dbReference type="GeneID" id="70296608"/>
<feature type="region of interest" description="Disordered" evidence="11">
    <location>
        <begin position="153"/>
        <end position="183"/>
    </location>
</feature>
<dbReference type="RefSeq" id="XP_046117998.1">
    <property type="nucleotide sequence ID" value="XM_046265705.1"/>
</dbReference>
<evidence type="ECO:0000256" key="6">
    <source>
        <dbReference type="ARBA" id="ARBA00023180"/>
    </source>
</evidence>
<keyword evidence="2" id="KW-0328">Glycosyltransferase</keyword>
<comment type="caution">
    <text evidence="14">The sequence shown here is derived from an EMBL/GenBank/DDBJ whole genome shotgun (WGS) entry which is preliminary data.</text>
</comment>
<dbReference type="PANTHER" id="PTHR20961:SF148">
    <property type="entry name" value="EGF DOMAIN-SPECIFIC O-LINKED N-ACETYLGLUCOSAMINE TRANSFERASE"/>
    <property type="match status" value="1"/>
</dbReference>